<evidence type="ECO:0000313" key="2">
    <source>
        <dbReference type="Proteomes" id="UP000023152"/>
    </source>
</evidence>
<sequence>FSSSSKYSCILFFIGYCERFLKNQQTGKREEKRKKKKKQLTNSIYLYKKRPSKKTQLNNRDLVTGFDFDIIFTAYFVSPFFSVASITRHDAPFPSVHYLLTSKKNFHVFLPHFNQNHFALVFSISQQILLRKNILFKKGARVRVKIIDIGDMDIPNSEDHEELKQEEVDEVVQTVETDNHGKLMDALETEVTKPERTNCNRNEQSFR</sequence>
<proteinExistence type="predicted"/>
<keyword evidence="2" id="KW-1185">Reference proteome</keyword>
<name>X6M9A7_RETFI</name>
<gene>
    <name evidence="1" type="ORF">RFI_27777</name>
</gene>
<accession>X6M9A7</accession>
<dbReference type="AlphaFoldDB" id="X6M9A7"/>
<dbReference type="EMBL" id="ASPP01023984">
    <property type="protein sequence ID" value="ETO09600.1"/>
    <property type="molecule type" value="Genomic_DNA"/>
</dbReference>
<dbReference type="Proteomes" id="UP000023152">
    <property type="component" value="Unassembled WGS sequence"/>
</dbReference>
<evidence type="ECO:0000313" key="1">
    <source>
        <dbReference type="EMBL" id="ETO09600.1"/>
    </source>
</evidence>
<organism evidence="1 2">
    <name type="scientific">Reticulomyxa filosa</name>
    <dbReference type="NCBI Taxonomy" id="46433"/>
    <lineage>
        <taxon>Eukaryota</taxon>
        <taxon>Sar</taxon>
        <taxon>Rhizaria</taxon>
        <taxon>Retaria</taxon>
        <taxon>Foraminifera</taxon>
        <taxon>Monothalamids</taxon>
        <taxon>Reticulomyxidae</taxon>
        <taxon>Reticulomyxa</taxon>
    </lineage>
</organism>
<comment type="caution">
    <text evidence="1">The sequence shown here is derived from an EMBL/GenBank/DDBJ whole genome shotgun (WGS) entry which is preliminary data.</text>
</comment>
<feature type="non-terminal residue" evidence="1">
    <location>
        <position position="1"/>
    </location>
</feature>
<reference evidence="1 2" key="1">
    <citation type="journal article" date="2013" name="Curr. Biol.">
        <title>The Genome of the Foraminiferan Reticulomyxa filosa.</title>
        <authorList>
            <person name="Glockner G."/>
            <person name="Hulsmann N."/>
            <person name="Schleicher M."/>
            <person name="Noegel A.A."/>
            <person name="Eichinger L."/>
            <person name="Gallinger C."/>
            <person name="Pawlowski J."/>
            <person name="Sierra R."/>
            <person name="Euteneuer U."/>
            <person name="Pillet L."/>
            <person name="Moustafa A."/>
            <person name="Platzer M."/>
            <person name="Groth M."/>
            <person name="Szafranski K."/>
            <person name="Schliwa M."/>
        </authorList>
    </citation>
    <scope>NUCLEOTIDE SEQUENCE [LARGE SCALE GENOMIC DNA]</scope>
</reference>
<protein>
    <submittedName>
        <fullName evidence="1">Uncharacterized protein</fullName>
    </submittedName>
</protein>